<evidence type="ECO:0000313" key="4">
    <source>
        <dbReference type="Proteomes" id="UP000006671"/>
    </source>
</evidence>
<sequence>MFEQELEDRSSLTTKSQVPLLTSSMSRGKMSSLSTTTTLDEQQHQQINGIPTPLSNRKYFGDSELVDGASTPKQHHHHHHHHHPTKPPLTTKAKKIELAKKIGRVVYSLFLLIVMGGLITLDVITQPKNSWISRGSIVIAVTLFGRTIYEFLFEILYEWILDYFITEEIKKPNENV</sequence>
<name>D2V7A8_NAEGR</name>
<dbReference type="RefSeq" id="XP_002680086.1">
    <property type="nucleotide sequence ID" value="XM_002680040.1"/>
</dbReference>
<organism evidence="4">
    <name type="scientific">Naegleria gruberi</name>
    <name type="common">Amoeba</name>
    <dbReference type="NCBI Taxonomy" id="5762"/>
    <lineage>
        <taxon>Eukaryota</taxon>
        <taxon>Discoba</taxon>
        <taxon>Heterolobosea</taxon>
        <taxon>Tetramitia</taxon>
        <taxon>Eutetramitia</taxon>
        <taxon>Vahlkampfiidae</taxon>
        <taxon>Naegleria</taxon>
    </lineage>
</organism>
<dbReference type="AlphaFoldDB" id="D2V7A8"/>
<feature type="transmembrane region" description="Helical" evidence="2">
    <location>
        <begin position="105"/>
        <end position="125"/>
    </location>
</feature>
<keyword evidence="4" id="KW-1185">Reference proteome</keyword>
<feature type="compositionally biased region" description="Basic residues" evidence="1">
    <location>
        <begin position="73"/>
        <end position="85"/>
    </location>
</feature>
<accession>D2V7A8</accession>
<dbReference type="KEGG" id="ngr:NAEGRDRAFT_64728"/>
<dbReference type="OrthoDB" id="10592354at2759"/>
<gene>
    <name evidence="3" type="ORF">NAEGRDRAFT_64728</name>
</gene>
<dbReference type="InParanoid" id="D2V7A8"/>
<feature type="region of interest" description="Disordered" evidence="1">
    <location>
        <begin position="1"/>
        <end position="53"/>
    </location>
</feature>
<dbReference type="EMBL" id="GG738855">
    <property type="protein sequence ID" value="EFC47342.1"/>
    <property type="molecule type" value="Genomic_DNA"/>
</dbReference>
<reference evidence="3 4" key="1">
    <citation type="journal article" date="2010" name="Cell">
        <title>The genome of Naegleria gruberi illuminates early eukaryotic versatility.</title>
        <authorList>
            <person name="Fritz-Laylin L.K."/>
            <person name="Prochnik S.E."/>
            <person name="Ginger M.L."/>
            <person name="Dacks J.B."/>
            <person name="Carpenter M.L."/>
            <person name="Field M.C."/>
            <person name="Kuo A."/>
            <person name="Paredez A."/>
            <person name="Chapman J."/>
            <person name="Pham J."/>
            <person name="Shu S."/>
            <person name="Neupane R."/>
            <person name="Cipriano M."/>
            <person name="Mancuso J."/>
            <person name="Tu H."/>
            <person name="Salamov A."/>
            <person name="Lindquist E."/>
            <person name="Shapiro H."/>
            <person name="Lucas S."/>
            <person name="Grigoriev I.V."/>
            <person name="Cande W.Z."/>
            <person name="Fulton C."/>
            <person name="Rokhsar D.S."/>
            <person name="Dawson S.C."/>
        </authorList>
    </citation>
    <scope>NUCLEOTIDE SEQUENCE [LARGE SCALE GENOMIC DNA]</scope>
    <source>
        <strain evidence="3 4">NEG-M</strain>
    </source>
</reference>
<keyword evidence="2" id="KW-0812">Transmembrane</keyword>
<evidence type="ECO:0000256" key="2">
    <source>
        <dbReference type="SAM" id="Phobius"/>
    </source>
</evidence>
<evidence type="ECO:0000313" key="3">
    <source>
        <dbReference type="EMBL" id="EFC47342.1"/>
    </source>
</evidence>
<dbReference type="Proteomes" id="UP000006671">
    <property type="component" value="Unassembled WGS sequence"/>
</dbReference>
<feature type="compositionally biased region" description="Polar residues" evidence="1">
    <location>
        <begin position="11"/>
        <end position="20"/>
    </location>
</feature>
<proteinExistence type="predicted"/>
<evidence type="ECO:0000256" key="1">
    <source>
        <dbReference type="SAM" id="MobiDB-lite"/>
    </source>
</evidence>
<dbReference type="GeneID" id="8848987"/>
<feature type="compositionally biased region" description="Polar residues" evidence="1">
    <location>
        <begin position="36"/>
        <end position="53"/>
    </location>
</feature>
<protein>
    <submittedName>
        <fullName evidence="3">Predicted protein</fullName>
    </submittedName>
</protein>
<dbReference type="VEuPathDB" id="AmoebaDB:NAEGRDRAFT_64728"/>
<keyword evidence="2" id="KW-1133">Transmembrane helix</keyword>
<feature type="region of interest" description="Disordered" evidence="1">
    <location>
        <begin position="70"/>
        <end position="91"/>
    </location>
</feature>
<keyword evidence="2" id="KW-0472">Membrane</keyword>
<feature type="compositionally biased region" description="Low complexity" evidence="1">
    <location>
        <begin position="21"/>
        <end position="35"/>
    </location>
</feature>